<sequence>DATVTSLTPSPSFTFTKVAANSVSKVGDVINYNIVVTNTGNVTLTNVTVTDAGADAGSITPAGIASLLPGGSVTVTAKHTVTLTEVNNGSFTNQATATAQTPAGSTISKQSDDPNTPAVDDATVTVIAPASAITLVKTGTASADGNSITYTFTVKNTGNVTLHIITLTDTKLGLNNRLIPGTLAPGATVTDSYVYQLTQADKDAGSVTNTARVTGQTPANVSVTDISGTAENNDTPTVTLVSNTGSITLVKTSVFNGNKITYTFTIKNTGPVTLNTITLTDAKIGLNNKVITVAGGLAPGATTTDVEVYTLTQADKDLGTVTNTATVNAKTTGGVNVSDVSGTGETNNTPTVTTFPKSPRAVDDVGGTVANKPVVINVLANDDPGNSTLDKLTVEIVSPPKHGSVKVNPDGTITYTPDPGYVGDDVFSYRVKDAYGYYTNVAAVTLTANFTAITIPNLFTPNGDGINDAFEIIGLNQYQANELQIVNRWGNEVFHAKGYQNNWTGEGLNEGTYYYLLRVKKANSNEFEVYKGYITLIRAFKK</sequence>
<feature type="domain" description="DUF7507" evidence="2">
    <location>
        <begin position="10"/>
        <end position="109"/>
    </location>
</feature>
<feature type="non-terminal residue" evidence="3">
    <location>
        <position position="1"/>
    </location>
</feature>
<dbReference type="InterPro" id="IPR055354">
    <property type="entry name" value="DUF7507"/>
</dbReference>
<evidence type="ECO:0000259" key="2">
    <source>
        <dbReference type="Pfam" id="PF24346"/>
    </source>
</evidence>
<feature type="region of interest" description="Disordered" evidence="1">
    <location>
        <begin position="93"/>
        <end position="118"/>
    </location>
</feature>
<reference evidence="3 4" key="1">
    <citation type="submission" date="2018-07" db="EMBL/GenBank/DDBJ databases">
        <title>A draft genome of a endophytic bacteria, a new species of Pedobacter.</title>
        <authorList>
            <person name="Zhang Z.D."/>
            <person name="Chen Z.J."/>
        </authorList>
    </citation>
    <scope>NUCLEOTIDE SEQUENCE [LARGE SCALE GENOMIC DNA]</scope>
    <source>
        <strain evidence="3 4">RS10</strain>
    </source>
</reference>
<gene>
    <name evidence="3" type="ORF">DRW42_28270</name>
</gene>
<dbReference type="InterPro" id="IPR013783">
    <property type="entry name" value="Ig-like_fold"/>
</dbReference>
<dbReference type="InterPro" id="IPR051172">
    <property type="entry name" value="Chlamydia_OmcB"/>
</dbReference>
<proteinExistence type="predicted"/>
<dbReference type="RefSeq" id="WP_147243825.1">
    <property type="nucleotide sequence ID" value="NZ_QNQU01000059.1"/>
</dbReference>
<evidence type="ECO:0000313" key="3">
    <source>
        <dbReference type="EMBL" id="RBQ01845.1"/>
    </source>
</evidence>
<dbReference type="PANTHER" id="PTHR34819">
    <property type="entry name" value="LARGE CYSTEINE-RICH PERIPLASMIC PROTEIN OMCB"/>
    <property type="match status" value="1"/>
</dbReference>
<dbReference type="OrthoDB" id="1488276at2"/>
<comment type="caution">
    <text evidence="3">The sequence shown here is derived from an EMBL/GenBank/DDBJ whole genome shotgun (WGS) entry which is preliminary data.</text>
</comment>
<dbReference type="Pfam" id="PF24346">
    <property type="entry name" value="DUF7507"/>
    <property type="match status" value="3"/>
</dbReference>
<dbReference type="NCBIfam" id="TIGR01451">
    <property type="entry name" value="B_ant_repeat"/>
    <property type="match status" value="3"/>
</dbReference>
<protein>
    <recommendedName>
        <fullName evidence="2">DUF7507 domain-containing protein</fullName>
    </recommendedName>
</protein>
<dbReference type="EMBL" id="QNQU01000059">
    <property type="protein sequence ID" value="RBQ01845.1"/>
    <property type="molecule type" value="Genomic_DNA"/>
</dbReference>
<dbReference type="Pfam" id="PF13585">
    <property type="entry name" value="CHU_C"/>
    <property type="match status" value="1"/>
</dbReference>
<feature type="domain" description="DUF7507" evidence="2">
    <location>
        <begin position="246"/>
        <end position="339"/>
    </location>
</feature>
<dbReference type="Gene3D" id="2.60.40.10">
    <property type="entry name" value="Immunoglobulins"/>
    <property type="match status" value="1"/>
</dbReference>
<feature type="domain" description="DUF7507" evidence="2">
    <location>
        <begin position="131"/>
        <end position="225"/>
    </location>
</feature>
<dbReference type="NCBIfam" id="TIGR04131">
    <property type="entry name" value="Bac_Flav_CTERM"/>
    <property type="match status" value="1"/>
</dbReference>
<dbReference type="AlphaFoldDB" id="A0A366KJK8"/>
<organism evidence="3 4">
    <name type="scientific">Pedobacter miscanthi</name>
    <dbReference type="NCBI Taxonomy" id="2259170"/>
    <lineage>
        <taxon>Bacteria</taxon>
        <taxon>Pseudomonadati</taxon>
        <taxon>Bacteroidota</taxon>
        <taxon>Sphingobacteriia</taxon>
        <taxon>Sphingobacteriales</taxon>
        <taxon>Sphingobacteriaceae</taxon>
        <taxon>Pedobacter</taxon>
    </lineage>
</organism>
<dbReference type="InterPro" id="IPR047589">
    <property type="entry name" value="DUF11_rpt"/>
</dbReference>
<dbReference type="PANTHER" id="PTHR34819:SF3">
    <property type="entry name" value="CELL SURFACE PROTEIN"/>
    <property type="match status" value="1"/>
</dbReference>
<dbReference type="Proteomes" id="UP000252081">
    <property type="component" value="Unassembled WGS sequence"/>
</dbReference>
<accession>A0A366KJK8</accession>
<keyword evidence="4" id="KW-1185">Reference proteome</keyword>
<evidence type="ECO:0000256" key="1">
    <source>
        <dbReference type="SAM" id="MobiDB-lite"/>
    </source>
</evidence>
<feature type="compositionally biased region" description="Low complexity" evidence="1">
    <location>
        <begin position="93"/>
        <end position="103"/>
    </location>
</feature>
<name>A0A366KJK8_9SPHI</name>
<dbReference type="Gene3D" id="2.60.40.3440">
    <property type="match status" value="1"/>
</dbReference>
<dbReference type="InterPro" id="IPR026341">
    <property type="entry name" value="T9SS_type_B"/>
</dbReference>
<dbReference type="Pfam" id="PF17963">
    <property type="entry name" value="Big_9"/>
    <property type="match status" value="1"/>
</dbReference>
<evidence type="ECO:0000313" key="4">
    <source>
        <dbReference type="Proteomes" id="UP000252081"/>
    </source>
</evidence>